<organism evidence="1">
    <name type="scientific">marine metagenome</name>
    <dbReference type="NCBI Taxonomy" id="408172"/>
    <lineage>
        <taxon>unclassified sequences</taxon>
        <taxon>metagenomes</taxon>
        <taxon>ecological metagenomes</taxon>
    </lineage>
</organism>
<protein>
    <submittedName>
        <fullName evidence="1">Uncharacterized protein</fullName>
    </submittedName>
</protein>
<gene>
    <name evidence="1" type="ORF">METZ01_LOCUS490789</name>
</gene>
<evidence type="ECO:0000313" key="1">
    <source>
        <dbReference type="EMBL" id="SVE37935.1"/>
    </source>
</evidence>
<name>A0A383D120_9ZZZZ</name>
<proteinExistence type="predicted"/>
<reference evidence="1" key="1">
    <citation type="submission" date="2018-05" db="EMBL/GenBank/DDBJ databases">
        <authorList>
            <person name="Lanie J.A."/>
            <person name="Ng W.-L."/>
            <person name="Kazmierczak K.M."/>
            <person name="Andrzejewski T.M."/>
            <person name="Davidsen T.M."/>
            <person name="Wayne K.J."/>
            <person name="Tettelin H."/>
            <person name="Glass J.I."/>
            <person name="Rusch D."/>
            <person name="Podicherti R."/>
            <person name="Tsui H.-C.T."/>
            <person name="Winkler M.E."/>
        </authorList>
    </citation>
    <scope>NUCLEOTIDE SEQUENCE</scope>
</reference>
<accession>A0A383D120</accession>
<dbReference type="AlphaFoldDB" id="A0A383D120"/>
<dbReference type="EMBL" id="UINC01213247">
    <property type="protein sequence ID" value="SVE37935.1"/>
    <property type="molecule type" value="Genomic_DNA"/>
</dbReference>
<sequence>HRHYEGFYLPGRTPVAAIAAAAAATTAETATSLRPCSSFVNRDRPTAEIFPVQSPYGPLCLTIIGHLYKSEASGSSGISIADYCYFPNLTKSLESFS</sequence>
<feature type="non-terminal residue" evidence="1">
    <location>
        <position position="1"/>
    </location>
</feature>